<comment type="caution">
    <text evidence="6">The sequence shown here is derived from an EMBL/GenBank/DDBJ whole genome shotgun (WGS) entry which is preliminary data.</text>
</comment>
<dbReference type="CDD" id="cd00707">
    <property type="entry name" value="Pancreat_lipase_like"/>
    <property type="match status" value="1"/>
</dbReference>
<evidence type="ECO:0000259" key="5">
    <source>
        <dbReference type="Pfam" id="PF00151"/>
    </source>
</evidence>
<dbReference type="InterPro" id="IPR029058">
    <property type="entry name" value="AB_hydrolase_fold"/>
</dbReference>
<dbReference type="GO" id="GO:0016298">
    <property type="term" value="F:lipase activity"/>
    <property type="evidence" value="ECO:0007669"/>
    <property type="project" value="InterPro"/>
</dbReference>
<reference evidence="6" key="1">
    <citation type="submission" date="2022-12" db="EMBL/GenBank/DDBJ databases">
        <title>Genome assemblies of Blomia tropicalis.</title>
        <authorList>
            <person name="Cui Y."/>
        </authorList>
    </citation>
    <scope>NUCLEOTIDE SEQUENCE</scope>
    <source>
        <tissue evidence="6">Adult mites</tissue>
    </source>
</reference>
<evidence type="ECO:0000256" key="4">
    <source>
        <dbReference type="RuleBase" id="RU004262"/>
    </source>
</evidence>
<dbReference type="Proteomes" id="UP001142055">
    <property type="component" value="Chromosome 1"/>
</dbReference>
<dbReference type="GO" id="GO:0016042">
    <property type="term" value="P:lipid catabolic process"/>
    <property type="evidence" value="ECO:0007669"/>
    <property type="project" value="TreeGrafter"/>
</dbReference>
<dbReference type="PRINTS" id="PR00821">
    <property type="entry name" value="TAGLIPASE"/>
</dbReference>
<dbReference type="PANTHER" id="PTHR11610">
    <property type="entry name" value="LIPASE"/>
    <property type="match status" value="1"/>
</dbReference>
<dbReference type="InterPro" id="IPR013818">
    <property type="entry name" value="Lipase"/>
</dbReference>
<evidence type="ECO:0000313" key="6">
    <source>
        <dbReference type="EMBL" id="KAJ6221793.1"/>
    </source>
</evidence>
<organism evidence="6 7">
    <name type="scientific">Blomia tropicalis</name>
    <name type="common">Mite</name>
    <dbReference type="NCBI Taxonomy" id="40697"/>
    <lineage>
        <taxon>Eukaryota</taxon>
        <taxon>Metazoa</taxon>
        <taxon>Ecdysozoa</taxon>
        <taxon>Arthropoda</taxon>
        <taxon>Chelicerata</taxon>
        <taxon>Arachnida</taxon>
        <taxon>Acari</taxon>
        <taxon>Acariformes</taxon>
        <taxon>Sarcoptiformes</taxon>
        <taxon>Astigmata</taxon>
        <taxon>Glycyphagoidea</taxon>
        <taxon>Echimyopodidae</taxon>
        <taxon>Blomia</taxon>
    </lineage>
</organism>
<dbReference type="AlphaFoldDB" id="A0A9Q0M8L0"/>
<comment type="subcellular location">
    <subcellularLocation>
        <location evidence="1">Secreted</location>
    </subcellularLocation>
</comment>
<sequence>MRGNLSTLVQTISCTFWLFLLTTFVFSIVPDNPRHIEPSFYLYTRRNVKNGEKLEWSNVLNGTKSKLIVSKYFNGKHGTKMIIHGYMDSSKIGRWMHEMKNRFLNRSNLNVILVDWSNGNQFPYGQAVANVPLIGSMVAIQIEALCYTFRTTMDRFHLLGHSLGAHVAGFAGKRFKSNKLAQITGLDAARLMFENESTRKRLWLSDAKFVDVIHTDTKDLFGFGLKEPCGHVDIYPNGGIDQPGCSDRFNSIFTKGLFDGARFVLACDHHRAIDYYIQSIGFDRKKSFTLMAYECADYERFKMGKCNWNNCRGTNAVRCVQIGPRAIEYRKIFLKSRAKNGRNSTGTRMRRFYLTINDKWTFNT</sequence>
<dbReference type="GO" id="GO:0005615">
    <property type="term" value="C:extracellular space"/>
    <property type="evidence" value="ECO:0007669"/>
    <property type="project" value="TreeGrafter"/>
</dbReference>
<protein>
    <recommendedName>
        <fullName evidence="5">Lipase domain-containing protein</fullName>
    </recommendedName>
</protein>
<accession>A0A9Q0M8L0</accession>
<feature type="domain" description="Lipase" evidence="5">
    <location>
        <begin position="28"/>
        <end position="329"/>
    </location>
</feature>
<evidence type="ECO:0000313" key="7">
    <source>
        <dbReference type="Proteomes" id="UP001142055"/>
    </source>
</evidence>
<keyword evidence="7" id="KW-1185">Reference proteome</keyword>
<dbReference type="SUPFAM" id="SSF53474">
    <property type="entry name" value="alpha/beta-Hydrolases"/>
    <property type="match status" value="1"/>
</dbReference>
<keyword evidence="3" id="KW-0964">Secreted</keyword>
<gene>
    <name evidence="6" type="ORF">RDWZM_000338</name>
</gene>
<dbReference type="InterPro" id="IPR000734">
    <property type="entry name" value="TAG_lipase"/>
</dbReference>
<name>A0A9Q0M8L0_BLOTA</name>
<dbReference type="InterPro" id="IPR033906">
    <property type="entry name" value="Lipase_N"/>
</dbReference>
<dbReference type="EMBL" id="JAPWDV010000001">
    <property type="protein sequence ID" value="KAJ6221793.1"/>
    <property type="molecule type" value="Genomic_DNA"/>
</dbReference>
<dbReference type="Gene3D" id="3.40.50.1820">
    <property type="entry name" value="alpha/beta hydrolase"/>
    <property type="match status" value="1"/>
</dbReference>
<evidence type="ECO:0000256" key="2">
    <source>
        <dbReference type="ARBA" id="ARBA00010701"/>
    </source>
</evidence>
<evidence type="ECO:0000256" key="3">
    <source>
        <dbReference type="ARBA" id="ARBA00022525"/>
    </source>
</evidence>
<dbReference type="OMA" id="MWYGKFW"/>
<dbReference type="Pfam" id="PF00151">
    <property type="entry name" value="Lipase"/>
    <property type="match status" value="1"/>
</dbReference>
<evidence type="ECO:0000256" key="1">
    <source>
        <dbReference type="ARBA" id="ARBA00004613"/>
    </source>
</evidence>
<proteinExistence type="inferred from homology"/>
<comment type="similarity">
    <text evidence="2 4">Belongs to the AB hydrolase superfamily. Lipase family.</text>
</comment>